<dbReference type="Pfam" id="PF04367">
    <property type="entry name" value="DUF502"/>
    <property type="match status" value="1"/>
</dbReference>
<keyword evidence="1" id="KW-0472">Membrane</keyword>
<dbReference type="AlphaFoldDB" id="A0A0M4LP45"/>
<dbReference type="OrthoDB" id="9780267at2"/>
<accession>A0A0M4LP45</accession>
<gene>
    <name evidence="2" type="ORF">W908_02930</name>
</gene>
<reference evidence="2 3" key="1">
    <citation type="journal article" date="2015" name="Genome Announc.">
        <title>Genome Sequence of 'Candidatus Thioglobus singularis' Strain PS1, a Mixotroph from the SUP05 Clade of Marine Gammaproteobacteria.</title>
        <authorList>
            <person name="Marshall K.T."/>
            <person name="Morris R.M."/>
        </authorList>
    </citation>
    <scope>NUCLEOTIDE SEQUENCE [LARGE SCALE GENOMIC DNA]</scope>
    <source>
        <strain evidence="2 3">PS1</strain>
    </source>
</reference>
<keyword evidence="3" id="KW-1185">Reference proteome</keyword>
<name>A0A0M4LP45_9GAMM</name>
<dbReference type="InterPro" id="IPR007462">
    <property type="entry name" value="COV1-like"/>
</dbReference>
<feature type="transmembrane region" description="Helical" evidence="1">
    <location>
        <begin position="12"/>
        <end position="32"/>
    </location>
</feature>
<sequence>MKRLRNYFISGLLFWIPLALSVLLIKFFLEIVNNLVPTRLLPESLLNLDTTIPGSGIVLVILVILITGALVTNILGRKLLDLWERALNKIPGFRNIYNALKKISSTVLNTSSESFRKAFLIQYPSKGIWVIAFQSGDYKGEVESIIGKDVINLFVPTTPNPTSGFFVMIPKKDAVELQMSVEEAFKLVISAGVVTPDNLKIKEKK</sequence>
<organism evidence="2 3">
    <name type="scientific">Candidatus Pseudothioglobus singularis PS1</name>
    <dbReference type="NCBI Taxonomy" id="1125411"/>
    <lineage>
        <taxon>Bacteria</taxon>
        <taxon>Pseudomonadati</taxon>
        <taxon>Pseudomonadota</taxon>
        <taxon>Gammaproteobacteria</taxon>
        <taxon>Candidatus Pseudothioglobaceae</taxon>
        <taxon>Candidatus Pseudothioglobus</taxon>
    </lineage>
</organism>
<evidence type="ECO:0000313" key="2">
    <source>
        <dbReference type="EMBL" id="ALE01647.1"/>
    </source>
</evidence>
<dbReference type="STRING" id="1125411.W908_02930"/>
<evidence type="ECO:0000256" key="1">
    <source>
        <dbReference type="SAM" id="Phobius"/>
    </source>
</evidence>
<dbReference type="EMBL" id="CP006911">
    <property type="protein sequence ID" value="ALE01647.1"/>
    <property type="molecule type" value="Genomic_DNA"/>
</dbReference>
<dbReference type="PANTHER" id="PTHR31876">
    <property type="entry name" value="COV-LIKE PROTEIN 1"/>
    <property type="match status" value="1"/>
</dbReference>
<dbReference type="KEGG" id="tsn:W908_02930"/>
<protein>
    <submittedName>
        <fullName evidence="2">Membrane protein</fullName>
    </submittedName>
</protein>
<keyword evidence="1" id="KW-1133">Transmembrane helix</keyword>
<dbReference type="PANTHER" id="PTHR31876:SF26">
    <property type="entry name" value="PROTEIN LIKE COV 2"/>
    <property type="match status" value="1"/>
</dbReference>
<feature type="transmembrane region" description="Helical" evidence="1">
    <location>
        <begin position="52"/>
        <end position="75"/>
    </location>
</feature>
<keyword evidence="1" id="KW-0812">Transmembrane</keyword>
<dbReference type="Proteomes" id="UP000068905">
    <property type="component" value="Chromosome"/>
</dbReference>
<evidence type="ECO:0000313" key="3">
    <source>
        <dbReference type="Proteomes" id="UP000068905"/>
    </source>
</evidence>
<proteinExistence type="predicted"/>